<keyword evidence="1" id="KW-0521">NADP</keyword>
<dbReference type="InterPro" id="IPR050791">
    <property type="entry name" value="Aldo-Keto_reductase"/>
</dbReference>
<evidence type="ECO:0000256" key="2">
    <source>
        <dbReference type="ARBA" id="ARBA00023002"/>
    </source>
</evidence>
<dbReference type="Pfam" id="PF00248">
    <property type="entry name" value="Aldo_ket_red"/>
    <property type="match status" value="1"/>
</dbReference>
<dbReference type="GO" id="GO:0005737">
    <property type="term" value="C:cytoplasm"/>
    <property type="evidence" value="ECO:0007669"/>
    <property type="project" value="TreeGrafter"/>
</dbReference>
<dbReference type="PANTHER" id="PTHR43625">
    <property type="entry name" value="AFLATOXIN B1 ALDEHYDE REDUCTASE"/>
    <property type="match status" value="1"/>
</dbReference>
<organism evidence="4 5">
    <name type="scientific">Quercus suber</name>
    <name type="common">Cork oak</name>
    <dbReference type="NCBI Taxonomy" id="58331"/>
    <lineage>
        <taxon>Eukaryota</taxon>
        <taxon>Viridiplantae</taxon>
        <taxon>Streptophyta</taxon>
        <taxon>Embryophyta</taxon>
        <taxon>Tracheophyta</taxon>
        <taxon>Spermatophyta</taxon>
        <taxon>Magnoliopsida</taxon>
        <taxon>eudicotyledons</taxon>
        <taxon>Gunneridae</taxon>
        <taxon>Pentapetalae</taxon>
        <taxon>rosids</taxon>
        <taxon>fabids</taxon>
        <taxon>Fagales</taxon>
        <taxon>Fagaceae</taxon>
        <taxon>Quercus</taxon>
    </lineage>
</organism>
<dbReference type="GO" id="GO:0016491">
    <property type="term" value="F:oxidoreductase activity"/>
    <property type="evidence" value="ECO:0007669"/>
    <property type="project" value="UniProtKB-KW"/>
</dbReference>
<dbReference type="Proteomes" id="UP000237347">
    <property type="component" value="Unassembled WGS sequence"/>
</dbReference>
<dbReference type="InterPro" id="IPR036812">
    <property type="entry name" value="NAD(P)_OxRdtase_dom_sf"/>
</dbReference>
<evidence type="ECO:0000259" key="3">
    <source>
        <dbReference type="Pfam" id="PF00248"/>
    </source>
</evidence>
<dbReference type="InterPro" id="IPR023210">
    <property type="entry name" value="NADP_OxRdtase_dom"/>
</dbReference>
<dbReference type="EMBL" id="PKMF04000513">
    <property type="protein sequence ID" value="KAK7827907.1"/>
    <property type="molecule type" value="Genomic_DNA"/>
</dbReference>
<keyword evidence="5" id="KW-1185">Reference proteome</keyword>
<proteinExistence type="predicted"/>
<dbReference type="Gene3D" id="3.20.20.100">
    <property type="entry name" value="NADP-dependent oxidoreductase domain"/>
    <property type="match status" value="2"/>
</dbReference>
<dbReference type="PANTHER" id="PTHR43625:SF42">
    <property type="entry name" value="PERAKINE REDUCTASE-LIKE"/>
    <property type="match status" value="1"/>
</dbReference>
<evidence type="ECO:0000313" key="4">
    <source>
        <dbReference type="EMBL" id="KAK7827907.1"/>
    </source>
</evidence>
<accession>A0AAW0JN33</accession>
<keyword evidence="2" id="KW-0560">Oxidoreductase</keyword>
<name>A0AAW0JN33_QUESU</name>
<evidence type="ECO:0000313" key="5">
    <source>
        <dbReference type="Proteomes" id="UP000237347"/>
    </source>
</evidence>
<sequence length="164" mass="18621">MLSYNGRFSKAITFFDTANVYGDNHDNEIMVGKALKQLPREKIQLATKFGVAMSKEAQLLSRIPLSMYGNGVKLVFKYLDVDYIDLYYQHRVDTSMPIKDTMSYSLWTRDIEEDEIIPLCREIGIGIVAYGPLGHGFFGGKAVMESLHNESMLAIHPRFMGENL</sequence>
<feature type="domain" description="NADP-dependent oxidoreductase" evidence="3">
    <location>
        <begin position="10"/>
        <end position="103"/>
    </location>
</feature>
<protein>
    <submittedName>
        <fullName evidence="4">Aldo-keto reductase 1</fullName>
    </submittedName>
</protein>
<reference evidence="4 5" key="1">
    <citation type="journal article" date="2018" name="Sci. Data">
        <title>The draft genome sequence of cork oak.</title>
        <authorList>
            <person name="Ramos A.M."/>
            <person name="Usie A."/>
            <person name="Barbosa P."/>
            <person name="Barros P.M."/>
            <person name="Capote T."/>
            <person name="Chaves I."/>
            <person name="Simoes F."/>
            <person name="Abreu I."/>
            <person name="Carrasquinho I."/>
            <person name="Faro C."/>
            <person name="Guimaraes J.B."/>
            <person name="Mendonca D."/>
            <person name="Nobrega F."/>
            <person name="Rodrigues L."/>
            <person name="Saibo N.J.M."/>
            <person name="Varela M.C."/>
            <person name="Egas C."/>
            <person name="Matos J."/>
            <person name="Miguel C.M."/>
            <person name="Oliveira M.M."/>
            <person name="Ricardo C.P."/>
            <person name="Goncalves S."/>
        </authorList>
    </citation>
    <scope>NUCLEOTIDE SEQUENCE [LARGE SCALE GENOMIC DNA]</scope>
    <source>
        <strain evidence="5">cv. HL8</strain>
    </source>
</reference>
<evidence type="ECO:0000256" key="1">
    <source>
        <dbReference type="ARBA" id="ARBA00022857"/>
    </source>
</evidence>
<dbReference type="SUPFAM" id="SSF51430">
    <property type="entry name" value="NAD(P)-linked oxidoreductase"/>
    <property type="match status" value="1"/>
</dbReference>
<comment type="caution">
    <text evidence="4">The sequence shown here is derived from an EMBL/GenBank/DDBJ whole genome shotgun (WGS) entry which is preliminary data.</text>
</comment>
<gene>
    <name evidence="4" type="primary">AKR1_15</name>
    <name evidence="4" type="ORF">CFP56_030790</name>
</gene>
<dbReference type="AlphaFoldDB" id="A0AAW0JN33"/>